<gene>
    <name evidence="1" type="ORF">FYJ55_07385</name>
</gene>
<dbReference type="RefSeq" id="WP_154556298.1">
    <property type="nucleotide sequence ID" value="NZ_VUMR01000039.1"/>
</dbReference>
<keyword evidence="2" id="KW-1185">Reference proteome</keyword>
<evidence type="ECO:0000313" key="2">
    <source>
        <dbReference type="Proteomes" id="UP000434241"/>
    </source>
</evidence>
<sequence>MLYCMGVNERENTLMTHLNQDTIAALQSFQIEKIDRETTDFLDTNSKIDTYHFEYCPKCGCYHPRLIKSGFANSGKQMLRCKECGKRFVIDRGQLTFYSHQDQSKWNELILDTLNGVSLKETAAKINVNERNVFNMRHKLLVSLGTEEHLIHSR</sequence>
<dbReference type="GeneID" id="93159116"/>
<organism evidence="1 2">
    <name type="scientific">Holdemanella porci</name>
    <dbReference type="NCBI Taxonomy" id="2652276"/>
    <lineage>
        <taxon>Bacteria</taxon>
        <taxon>Bacillati</taxon>
        <taxon>Bacillota</taxon>
        <taxon>Erysipelotrichia</taxon>
        <taxon>Erysipelotrichales</taxon>
        <taxon>Erysipelotrichaceae</taxon>
        <taxon>Holdemanella</taxon>
    </lineage>
</organism>
<dbReference type="AlphaFoldDB" id="A0A6N7V2V1"/>
<proteinExistence type="predicted"/>
<evidence type="ECO:0000313" key="1">
    <source>
        <dbReference type="EMBL" id="MSS56715.1"/>
    </source>
</evidence>
<dbReference type="EMBL" id="VUMR01000039">
    <property type="protein sequence ID" value="MSS56715.1"/>
    <property type="molecule type" value="Genomic_DNA"/>
</dbReference>
<comment type="caution">
    <text evidence="1">The sequence shown here is derived from an EMBL/GenBank/DDBJ whole genome shotgun (WGS) entry which is preliminary data.</text>
</comment>
<protein>
    <submittedName>
        <fullName evidence="1">IS1 family transposase</fullName>
    </submittedName>
</protein>
<name>A0A6N7V2V1_9FIRM</name>
<reference evidence="1 2" key="1">
    <citation type="submission" date="2019-08" db="EMBL/GenBank/DDBJ databases">
        <title>In-depth cultivation of the pig gut microbiome towards novel bacterial diversity and tailored functional studies.</title>
        <authorList>
            <person name="Wylensek D."/>
            <person name="Hitch T.C.A."/>
            <person name="Clavel T."/>
        </authorList>
    </citation>
    <scope>NUCLEOTIDE SEQUENCE [LARGE SCALE GENOMIC DNA]</scope>
    <source>
        <strain evidence="1 2">LKV-472-APC-3</strain>
    </source>
</reference>
<accession>A0A6N7V2V1</accession>
<dbReference type="Proteomes" id="UP000434241">
    <property type="component" value="Unassembled WGS sequence"/>
</dbReference>